<keyword evidence="3" id="KW-1185">Reference proteome</keyword>
<protein>
    <submittedName>
        <fullName evidence="2">Uncharacterized protein</fullName>
    </submittedName>
</protein>
<evidence type="ECO:0000256" key="1">
    <source>
        <dbReference type="SAM" id="Phobius"/>
    </source>
</evidence>
<organism evidence="2 3">
    <name type="scientific">Blastomonas natatoria</name>
    <dbReference type="NCBI Taxonomy" id="34015"/>
    <lineage>
        <taxon>Bacteria</taxon>
        <taxon>Pseudomonadati</taxon>
        <taxon>Pseudomonadota</taxon>
        <taxon>Alphaproteobacteria</taxon>
        <taxon>Sphingomonadales</taxon>
        <taxon>Sphingomonadaceae</taxon>
        <taxon>Blastomonas</taxon>
    </lineage>
</organism>
<keyword evidence="1" id="KW-0472">Membrane</keyword>
<dbReference type="Proteomes" id="UP000248014">
    <property type="component" value="Unassembled WGS sequence"/>
</dbReference>
<comment type="caution">
    <text evidence="2">The sequence shown here is derived from an EMBL/GenBank/DDBJ whole genome shotgun (WGS) entry which is preliminary data.</text>
</comment>
<dbReference type="EMBL" id="QJJM01000013">
    <property type="protein sequence ID" value="PXW71330.1"/>
    <property type="molecule type" value="Genomic_DNA"/>
</dbReference>
<evidence type="ECO:0000313" key="2">
    <source>
        <dbReference type="EMBL" id="PXW71330.1"/>
    </source>
</evidence>
<accession>A0A2V3UTU8</accession>
<sequence length="47" mass="5068">MTQLFKSDLFRNFLGGFLIGAIGMFVLLPEDGQAISAAASTESFAQR</sequence>
<dbReference type="AlphaFoldDB" id="A0A2V3UTU8"/>
<reference evidence="2 3" key="1">
    <citation type="submission" date="2018-05" db="EMBL/GenBank/DDBJ databases">
        <title>Genomic Encyclopedia of Type Strains, Phase IV (KMG-IV): sequencing the most valuable type-strain genomes for metagenomic binning, comparative biology and taxonomic classification.</title>
        <authorList>
            <person name="Goeker M."/>
        </authorList>
    </citation>
    <scope>NUCLEOTIDE SEQUENCE [LARGE SCALE GENOMIC DNA]</scope>
    <source>
        <strain evidence="2 3">DSM 3183</strain>
    </source>
</reference>
<feature type="transmembrane region" description="Helical" evidence="1">
    <location>
        <begin position="9"/>
        <end position="28"/>
    </location>
</feature>
<evidence type="ECO:0000313" key="3">
    <source>
        <dbReference type="Proteomes" id="UP000248014"/>
    </source>
</evidence>
<gene>
    <name evidence="2" type="ORF">C7451_11376</name>
</gene>
<dbReference type="RefSeq" id="WP_167398572.1">
    <property type="nucleotide sequence ID" value="NZ_QJJM01000013.1"/>
</dbReference>
<proteinExistence type="predicted"/>
<keyword evidence="1" id="KW-0812">Transmembrane</keyword>
<name>A0A2V3UTU8_9SPHN</name>
<keyword evidence="1" id="KW-1133">Transmembrane helix</keyword>